<keyword evidence="1" id="KW-0614">Plasmid</keyword>
<name>A0ABY9JNH7_9ACTN</name>
<proteinExistence type="predicted"/>
<organism evidence="1 2">
    <name type="scientific">Streptomyces glycanivorans</name>
    <dbReference type="NCBI Taxonomy" id="3033808"/>
    <lineage>
        <taxon>Bacteria</taxon>
        <taxon>Bacillati</taxon>
        <taxon>Actinomycetota</taxon>
        <taxon>Actinomycetes</taxon>
        <taxon>Kitasatosporales</taxon>
        <taxon>Streptomycetaceae</taxon>
        <taxon>Streptomyces</taxon>
    </lineage>
</organism>
<dbReference type="RefSeq" id="WP_306105348.1">
    <property type="nucleotide sequence ID" value="NZ_CP120984.1"/>
</dbReference>
<reference evidence="1 2" key="1">
    <citation type="submission" date="2023-03" db="EMBL/GenBank/DDBJ databases">
        <title>Isolation and description of six Streptomyces strains from soil environments, able to metabolize different microbial glucans.</title>
        <authorList>
            <person name="Widen T."/>
            <person name="Larsbrink J."/>
        </authorList>
    </citation>
    <scope>NUCLEOTIDE SEQUENCE [LARGE SCALE GENOMIC DNA]</scope>
    <source>
        <strain evidence="1 2">Alt3</strain>
        <plasmid evidence="1 2">unnamed1</plasmid>
    </source>
</reference>
<geneLocation type="plasmid" evidence="1 2">
    <name>unnamed1</name>
</geneLocation>
<protein>
    <submittedName>
        <fullName evidence="1">Uncharacterized protein</fullName>
    </submittedName>
</protein>
<dbReference type="Proteomes" id="UP001224433">
    <property type="component" value="Plasmid unnamed1"/>
</dbReference>
<gene>
    <name evidence="1" type="ORF">P8A20_37745</name>
</gene>
<dbReference type="EMBL" id="CP120984">
    <property type="protein sequence ID" value="WLQ69273.1"/>
    <property type="molecule type" value="Genomic_DNA"/>
</dbReference>
<keyword evidence="2" id="KW-1185">Reference proteome</keyword>
<evidence type="ECO:0000313" key="2">
    <source>
        <dbReference type="Proteomes" id="UP001224433"/>
    </source>
</evidence>
<sequence length="87" mass="9173">MSNGILATMASGKTYAEVSYYRHSGSNLTAKLGAEKGGKNFWSGNIAMNTKPFHYYSMLTVSSGCGSVIGKMLANGSTYTTPPMSSC</sequence>
<evidence type="ECO:0000313" key="1">
    <source>
        <dbReference type="EMBL" id="WLQ69273.1"/>
    </source>
</evidence>
<accession>A0ABY9JNH7</accession>